<dbReference type="SUPFAM" id="SSF55718">
    <property type="entry name" value="SCP-like"/>
    <property type="match status" value="1"/>
</dbReference>
<gene>
    <name evidence="2" type="ORF">ACFQ4H_27175</name>
</gene>
<keyword evidence="3" id="KW-1185">Reference proteome</keyword>
<evidence type="ECO:0000313" key="2">
    <source>
        <dbReference type="EMBL" id="MFD1324772.1"/>
    </source>
</evidence>
<protein>
    <submittedName>
        <fullName evidence="2">SCP2 sterol-binding domain-containing protein</fullName>
    </submittedName>
</protein>
<evidence type="ECO:0000259" key="1">
    <source>
        <dbReference type="Pfam" id="PF02036"/>
    </source>
</evidence>
<dbReference type="InterPro" id="IPR003033">
    <property type="entry name" value="SCP2_sterol-bd_dom"/>
</dbReference>
<feature type="domain" description="SCP2" evidence="1">
    <location>
        <begin position="22"/>
        <end position="102"/>
    </location>
</feature>
<dbReference type="EMBL" id="JBHTMP010000057">
    <property type="protein sequence ID" value="MFD1324772.1"/>
    <property type="molecule type" value="Genomic_DNA"/>
</dbReference>
<reference evidence="3" key="1">
    <citation type="journal article" date="2019" name="Int. J. Syst. Evol. Microbiol.">
        <title>The Global Catalogue of Microorganisms (GCM) 10K type strain sequencing project: providing services to taxonomists for standard genome sequencing and annotation.</title>
        <authorList>
            <consortium name="The Broad Institute Genomics Platform"/>
            <consortium name="The Broad Institute Genome Sequencing Center for Infectious Disease"/>
            <person name="Wu L."/>
            <person name="Ma J."/>
        </authorList>
    </citation>
    <scope>NUCLEOTIDE SEQUENCE [LARGE SCALE GENOMIC DNA]</scope>
    <source>
        <strain evidence="3">JCM 31037</strain>
    </source>
</reference>
<accession>A0ABW3YJT8</accession>
<organism evidence="2 3">
    <name type="scientific">Micromonospora sonneratiae</name>
    <dbReference type="NCBI Taxonomy" id="1184706"/>
    <lineage>
        <taxon>Bacteria</taxon>
        <taxon>Bacillati</taxon>
        <taxon>Actinomycetota</taxon>
        <taxon>Actinomycetes</taxon>
        <taxon>Micromonosporales</taxon>
        <taxon>Micromonosporaceae</taxon>
        <taxon>Micromonospora</taxon>
    </lineage>
</organism>
<dbReference type="Pfam" id="PF02036">
    <property type="entry name" value="SCP2"/>
    <property type="match status" value="1"/>
</dbReference>
<name>A0ABW3YJT8_9ACTN</name>
<dbReference type="RefSeq" id="WP_377575952.1">
    <property type="nucleotide sequence ID" value="NZ_JBHTMP010000057.1"/>
</dbReference>
<dbReference type="Proteomes" id="UP001597260">
    <property type="component" value="Unassembled WGS sequence"/>
</dbReference>
<dbReference type="Gene3D" id="3.30.1050.10">
    <property type="entry name" value="SCP2 sterol-binding domain"/>
    <property type="match status" value="1"/>
</dbReference>
<sequence length="126" mass="14220">MAVPTEEFFSAINQRRIDRLPRSVEGTLRFDLATDAGLDRWFVTLNDQNVWVSQEADREADCVVRGDRTAFDQIVSGETQPAAAVLRNEISSQGELELFINFLRLIPGPPVARHPRAMVNAERKQP</sequence>
<dbReference type="InterPro" id="IPR036527">
    <property type="entry name" value="SCP2_sterol-bd_dom_sf"/>
</dbReference>
<comment type="caution">
    <text evidence="2">The sequence shown here is derived from an EMBL/GenBank/DDBJ whole genome shotgun (WGS) entry which is preliminary data.</text>
</comment>
<proteinExistence type="predicted"/>
<evidence type="ECO:0000313" key="3">
    <source>
        <dbReference type="Proteomes" id="UP001597260"/>
    </source>
</evidence>